<accession>A0A382UQK0</accession>
<dbReference type="AlphaFoldDB" id="A0A382UQK0"/>
<feature type="non-terminal residue" evidence="1">
    <location>
        <position position="1"/>
    </location>
</feature>
<sequence>DYNLHGIFSQGLTEMGLDAVHGIINMPQGECETEPNKAVVIYPGINLREPAASVSFTGSIFGQPSVAVVVGCTNPSYEL</sequence>
<gene>
    <name evidence="1" type="ORF">METZ01_LOCUS389326</name>
</gene>
<reference evidence="1" key="1">
    <citation type="submission" date="2018-05" db="EMBL/GenBank/DDBJ databases">
        <authorList>
            <person name="Lanie J.A."/>
            <person name="Ng W.-L."/>
            <person name="Kazmierczak K.M."/>
            <person name="Andrzejewski T.M."/>
            <person name="Davidsen T.M."/>
            <person name="Wayne K.J."/>
            <person name="Tettelin H."/>
            <person name="Glass J.I."/>
            <person name="Rusch D."/>
            <person name="Podicherti R."/>
            <person name="Tsui H.-C.T."/>
            <person name="Winkler M.E."/>
        </authorList>
    </citation>
    <scope>NUCLEOTIDE SEQUENCE</scope>
</reference>
<evidence type="ECO:0000313" key="1">
    <source>
        <dbReference type="EMBL" id="SVD36472.1"/>
    </source>
</evidence>
<dbReference type="EMBL" id="UINC01146003">
    <property type="protein sequence ID" value="SVD36472.1"/>
    <property type="molecule type" value="Genomic_DNA"/>
</dbReference>
<organism evidence="1">
    <name type="scientific">marine metagenome</name>
    <dbReference type="NCBI Taxonomy" id="408172"/>
    <lineage>
        <taxon>unclassified sequences</taxon>
        <taxon>metagenomes</taxon>
        <taxon>ecological metagenomes</taxon>
    </lineage>
</organism>
<name>A0A382UQK0_9ZZZZ</name>
<proteinExistence type="predicted"/>
<protein>
    <submittedName>
        <fullName evidence="1">Uncharacterized protein</fullName>
    </submittedName>
</protein>